<accession>A0A7S2J7L5</accession>
<dbReference type="InterPro" id="IPR001611">
    <property type="entry name" value="Leu-rich_rpt"/>
</dbReference>
<protein>
    <submittedName>
        <fullName evidence="3">Uncharacterized protein</fullName>
    </submittedName>
</protein>
<dbReference type="PANTHER" id="PTHR24111">
    <property type="entry name" value="LEUCINE-RICH REPEAT-CONTAINING PROTEIN 34"/>
    <property type="match status" value="1"/>
</dbReference>
<feature type="region of interest" description="Disordered" evidence="2">
    <location>
        <begin position="1"/>
        <end position="25"/>
    </location>
</feature>
<evidence type="ECO:0000313" key="3">
    <source>
        <dbReference type="EMBL" id="CAD9538984.1"/>
    </source>
</evidence>
<name>A0A7S2J7L5_9EUKA</name>
<reference evidence="3" key="1">
    <citation type="submission" date="2021-01" db="EMBL/GenBank/DDBJ databases">
        <authorList>
            <person name="Corre E."/>
            <person name="Pelletier E."/>
            <person name="Niang G."/>
            <person name="Scheremetjew M."/>
            <person name="Finn R."/>
            <person name="Kale V."/>
            <person name="Holt S."/>
            <person name="Cochrane G."/>
            <person name="Meng A."/>
            <person name="Brown T."/>
            <person name="Cohen L."/>
        </authorList>
    </citation>
    <scope>NUCLEOTIDE SEQUENCE</scope>
    <source>
        <strain evidence="3">UTEX LB 985</strain>
    </source>
</reference>
<dbReference type="InterPro" id="IPR032675">
    <property type="entry name" value="LRR_dom_sf"/>
</dbReference>
<evidence type="ECO:0000256" key="2">
    <source>
        <dbReference type="SAM" id="MobiDB-lite"/>
    </source>
</evidence>
<gene>
    <name evidence="3" type="ORF">CBRE1094_LOCUS40788</name>
</gene>
<dbReference type="Gene3D" id="3.80.10.10">
    <property type="entry name" value="Ribonuclease Inhibitor"/>
    <property type="match status" value="1"/>
</dbReference>
<dbReference type="InterPro" id="IPR052201">
    <property type="entry name" value="LRR-containing_regulator"/>
</dbReference>
<evidence type="ECO:0000256" key="1">
    <source>
        <dbReference type="ARBA" id="ARBA00022737"/>
    </source>
</evidence>
<dbReference type="PANTHER" id="PTHR24111:SF0">
    <property type="entry name" value="LEUCINE-RICH REPEAT-CONTAINING PROTEIN"/>
    <property type="match status" value="1"/>
</dbReference>
<keyword evidence="1" id="KW-0677">Repeat</keyword>
<organism evidence="3">
    <name type="scientific">Haptolina brevifila</name>
    <dbReference type="NCBI Taxonomy" id="156173"/>
    <lineage>
        <taxon>Eukaryota</taxon>
        <taxon>Haptista</taxon>
        <taxon>Haptophyta</taxon>
        <taxon>Prymnesiophyceae</taxon>
        <taxon>Prymnesiales</taxon>
        <taxon>Prymnesiaceae</taxon>
        <taxon>Haptolina</taxon>
    </lineage>
</organism>
<dbReference type="SUPFAM" id="SSF52047">
    <property type="entry name" value="RNI-like"/>
    <property type="match status" value="1"/>
</dbReference>
<dbReference type="AlphaFoldDB" id="A0A7S2J7L5"/>
<dbReference type="Pfam" id="PF13516">
    <property type="entry name" value="LRR_6"/>
    <property type="match status" value="2"/>
</dbReference>
<dbReference type="SMART" id="SM00368">
    <property type="entry name" value="LRR_RI"/>
    <property type="match status" value="2"/>
</dbReference>
<sequence length="294" mass="31545">MSTSKKREAEAPPAGKAAGKRKLDADAEGDLDAGALDMLLSDDPQLLADRTCLPTAESLEELDVSQVLDVADAEQSTAGDGDDAEGDLAAAFAEGDVDGDSEVAAFADETVDEVGELPDGLDETKMTEDEEVDLSAHDLTLPEARRVAQSLAQNDSLATIKFSDHSLAVGDLKEEDELEWDSEEYNDVDAIIIAELLKANTSVKRLDLARNQIGDAGACALAAVIQTNTVIEYVNLESNTLGERAGLAFRNALEGNTTLQYLNLMYNSVPTSLQAEIRETWQSLRQHQQVGLHL</sequence>
<proteinExistence type="predicted"/>
<dbReference type="EMBL" id="HBGU01074832">
    <property type="protein sequence ID" value="CAD9538984.1"/>
    <property type="molecule type" value="Transcribed_RNA"/>
</dbReference>
<feature type="compositionally biased region" description="Basic and acidic residues" evidence="2">
    <location>
        <begin position="1"/>
        <end position="10"/>
    </location>
</feature>